<organism evidence="2">
    <name type="scientific">marine sediment metagenome</name>
    <dbReference type="NCBI Taxonomy" id="412755"/>
    <lineage>
        <taxon>unclassified sequences</taxon>
        <taxon>metagenomes</taxon>
        <taxon>ecological metagenomes</taxon>
    </lineage>
</organism>
<dbReference type="Pfam" id="PF00534">
    <property type="entry name" value="Glycos_transf_1"/>
    <property type="match status" value="1"/>
</dbReference>
<protein>
    <recommendedName>
        <fullName evidence="1">Glycosyl transferase family 1 domain-containing protein</fullName>
    </recommendedName>
</protein>
<dbReference type="GO" id="GO:0016757">
    <property type="term" value="F:glycosyltransferase activity"/>
    <property type="evidence" value="ECO:0007669"/>
    <property type="project" value="InterPro"/>
</dbReference>
<dbReference type="EMBL" id="BARV01027936">
    <property type="protein sequence ID" value="GAI42916.1"/>
    <property type="molecule type" value="Genomic_DNA"/>
</dbReference>
<dbReference type="PANTHER" id="PTHR45947">
    <property type="entry name" value="SULFOQUINOVOSYL TRANSFERASE SQD2"/>
    <property type="match status" value="1"/>
</dbReference>
<dbReference type="InterPro" id="IPR001296">
    <property type="entry name" value="Glyco_trans_1"/>
</dbReference>
<evidence type="ECO:0000313" key="2">
    <source>
        <dbReference type="EMBL" id="GAI42916.1"/>
    </source>
</evidence>
<feature type="non-terminal residue" evidence="2">
    <location>
        <position position="1"/>
    </location>
</feature>
<reference evidence="2" key="1">
    <citation type="journal article" date="2014" name="Front. Microbiol.">
        <title>High frequency of phylogenetically diverse reductive dehalogenase-homologous genes in deep subseafloor sedimentary metagenomes.</title>
        <authorList>
            <person name="Kawai M."/>
            <person name="Futagami T."/>
            <person name="Toyoda A."/>
            <person name="Takaki Y."/>
            <person name="Nishi S."/>
            <person name="Hori S."/>
            <person name="Arai W."/>
            <person name="Tsubouchi T."/>
            <person name="Morono Y."/>
            <person name="Uchiyama I."/>
            <person name="Ito T."/>
            <person name="Fujiyama A."/>
            <person name="Inagaki F."/>
            <person name="Takami H."/>
        </authorList>
    </citation>
    <scope>NUCLEOTIDE SEQUENCE</scope>
    <source>
        <strain evidence="2">Expedition CK06-06</strain>
    </source>
</reference>
<dbReference type="SUPFAM" id="SSF53756">
    <property type="entry name" value="UDP-Glycosyltransferase/glycogen phosphorylase"/>
    <property type="match status" value="1"/>
</dbReference>
<dbReference type="PANTHER" id="PTHR45947:SF3">
    <property type="entry name" value="SULFOQUINOVOSYL TRANSFERASE SQD2"/>
    <property type="match status" value="1"/>
</dbReference>
<proteinExistence type="predicted"/>
<accession>X1PK71</accession>
<dbReference type="Gene3D" id="3.40.50.2000">
    <property type="entry name" value="Glycogen Phosphorylase B"/>
    <property type="match status" value="2"/>
</dbReference>
<comment type="caution">
    <text evidence="2">The sequence shown here is derived from an EMBL/GenBank/DDBJ whole genome shotgun (WGS) entry which is preliminary data.</text>
</comment>
<name>X1PK71_9ZZZZ</name>
<dbReference type="AlphaFoldDB" id="X1PK71"/>
<feature type="domain" description="Glycosyl transferase family 1" evidence="1">
    <location>
        <begin position="93"/>
        <end position="215"/>
    </location>
</feature>
<gene>
    <name evidence="2" type="ORF">S06H3_44852</name>
</gene>
<sequence length="231" mass="27213">INLIILFTSLLNPQIKFTIGYHKPLHSEKKLSLYNLKNRISILFFSLFKKNFYHHTISLHTKKYLEKFFDQKKISFLIEGLELDMFADNNLEKKREDVLKFVYLGFLDDIHKGVGVLLKAIEEFLNENKNLKVFFEIIGIGLLKPEVERLEKRFPKFLKYIGYLNKEELGEALKRNDILLFSSRKEPFGRVIIEALAAEQVIICTQTVGSIEILRGKKDYIYEHIEFCIFT</sequence>
<dbReference type="InterPro" id="IPR050194">
    <property type="entry name" value="Glycosyltransferase_grp1"/>
</dbReference>
<evidence type="ECO:0000259" key="1">
    <source>
        <dbReference type="Pfam" id="PF00534"/>
    </source>
</evidence>